<dbReference type="Proteomes" id="UP000708208">
    <property type="component" value="Unassembled WGS sequence"/>
</dbReference>
<comment type="caution">
    <text evidence="1">The sequence shown here is derived from an EMBL/GenBank/DDBJ whole genome shotgun (WGS) entry which is preliminary data.</text>
</comment>
<keyword evidence="2" id="KW-1185">Reference proteome</keyword>
<name>A0A8J2JLL5_9HEXA</name>
<feature type="non-terminal residue" evidence="1">
    <location>
        <position position="1"/>
    </location>
</feature>
<reference evidence="1" key="1">
    <citation type="submission" date="2021-06" db="EMBL/GenBank/DDBJ databases">
        <authorList>
            <person name="Hodson N. C."/>
            <person name="Mongue J. A."/>
            <person name="Jaron S. K."/>
        </authorList>
    </citation>
    <scope>NUCLEOTIDE SEQUENCE</scope>
</reference>
<evidence type="ECO:0000313" key="2">
    <source>
        <dbReference type="Proteomes" id="UP000708208"/>
    </source>
</evidence>
<organism evidence="1 2">
    <name type="scientific">Allacma fusca</name>
    <dbReference type="NCBI Taxonomy" id="39272"/>
    <lineage>
        <taxon>Eukaryota</taxon>
        <taxon>Metazoa</taxon>
        <taxon>Ecdysozoa</taxon>
        <taxon>Arthropoda</taxon>
        <taxon>Hexapoda</taxon>
        <taxon>Collembola</taxon>
        <taxon>Symphypleona</taxon>
        <taxon>Sminthuridae</taxon>
        <taxon>Allacma</taxon>
    </lineage>
</organism>
<protein>
    <submittedName>
        <fullName evidence="1">Uncharacterized protein</fullName>
    </submittedName>
</protein>
<accession>A0A8J2JLL5</accession>
<sequence length="12" mass="1447">MREVLQAPLFDK</sequence>
<evidence type="ECO:0000313" key="1">
    <source>
        <dbReference type="EMBL" id="CAG7666199.1"/>
    </source>
</evidence>
<proteinExistence type="predicted"/>
<dbReference type="EMBL" id="CAJVCH010009187">
    <property type="protein sequence ID" value="CAG7666199.1"/>
    <property type="molecule type" value="Genomic_DNA"/>
</dbReference>
<gene>
    <name evidence="1" type="ORF">AFUS01_LOCUS1657</name>
</gene>